<gene>
    <name evidence="4" type="ORF">MOV08_40225</name>
</gene>
<sequence length="111" mass="12006">MLFWYGHHGGAGWGWLAATVGMVLFWALVITVGILLFRALVRPGPSGWGGPGRRYPGWHHEGPPPGGAPTAEQILAERYARGEIEDEEYQRRLAVLRSAPGGPKQPDAPGP</sequence>
<dbReference type="InterPro" id="IPR018649">
    <property type="entry name" value="SHOCT"/>
</dbReference>
<name>A0ABY8AN31_9ACTN</name>
<protein>
    <submittedName>
        <fullName evidence="4">SHOCT domain-containing protein</fullName>
    </submittedName>
</protein>
<dbReference type="Pfam" id="PF09851">
    <property type="entry name" value="SHOCT"/>
    <property type="match status" value="1"/>
</dbReference>
<evidence type="ECO:0000313" key="4">
    <source>
        <dbReference type="EMBL" id="WEB44907.1"/>
    </source>
</evidence>
<evidence type="ECO:0000313" key="5">
    <source>
        <dbReference type="Proteomes" id="UP001218629"/>
    </source>
</evidence>
<evidence type="ECO:0000256" key="1">
    <source>
        <dbReference type="SAM" id="MobiDB-lite"/>
    </source>
</evidence>
<feature type="region of interest" description="Disordered" evidence="1">
    <location>
        <begin position="51"/>
        <end position="70"/>
    </location>
</feature>
<keyword evidence="2" id="KW-0812">Transmembrane</keyword>
<keyword evidence="2" id="KW-1133">Transmembrane helix</keyword>
<dbReference type="Proteomes" id="UP001218629">
    <property type="component" value="Chromosome"/>
</dbReference>
<feature type="transmembrane region" description="Helical" evidence="2">
    <location>
        <begin position="12"/>
        <end position="37"/>
    </location>
</feature>
<reference evidence="4 5" key="1">
    <citation type="submission" date="2022-03" db="EMBL/GenBank/DDBJ databases">
        <title>Streptomyces yunnanensis P86,complete genome.</title>
        <authorList>
            <person name="Chen S."/>
            <person name="Zhang Q."/>
        </authorList>
    </citation>
    <scope>NUCLEOTIDE SEQUENCE [LARGE SCALE GENOMIC DNA]</scope>
    <source>
        <strain evidence="4 5">P86</strain>
    </source>
</reference>
<accession>A0ABY8AN31</accession>
<proteinExistence type="predicted"/>
<dbReference type="EMBL" id="CP095749">
    <property type="protein sequence ID" value="WEB44907.1"/>
    <property type="molecule type" value="Genomic_DNA"/>
</dbReference>
<feature type="domain" description="SHOCT" evidence="3">
    <location>
        <begin position="71"/>
        <end position="96"/>
    </location>
</feature>
<evidence type="ECO:0000256" key="2">
    <source>
        <dbReference type="SAM" id="Phobius"/>
    </source>
</evidence>
<keyword evidence="2" id="KW-0472">Membrane</keyword>
<keyword evidence="5" id="KW-1185">Reference proteome</keyword>
<evidence type="ECO:0000259" key="3">
    <source>
        <dbReference type="Pfam" id="PF09851"/>
    </source>
</evidence>
<dbReference type="RefSeq" id="WP_203232645.1">
    <property type="nucleotide sequence ID" value="NZ_CP095749.1"/>
</dbReference>
<organism evidence="4 5">
    <name type="scientific">Streptomyces yunnanensis</name>
    <dbReference type="NCBI Taxonomy" id="156453"/>
    <lineage>
        <taxon>Bacteria</taxon>
        <taxon>Bacillati</taxon>
        <taxon>Actinomycetota</taxon>
        <taxon>Actinomycetes</taxon>
        <taxon>Kitasatosporales</taxon>
        <taxon>Streptomycetaceae</taxon>
        <taxon>Streptomyces</taxon>
    </lineage>
</organism>